<feature type="coiled-coil region" evidence="1">
    <location>
        <begin position="522"/>
        <end position="763"/>
    </location>
</feature>
<evidence type="ECO:0000256" key="3">
    <source>
        <dbReference type="SAM" id="Phobius"/>
    </source>
</evidence>
<gene>
    <name evidence="4" type="ORF">CYMTET_17210</name>
</gene>
<feature type="coiled-coil region" evidence="1">
    <location>
        <begin position="1048"/>
        <end position="1256"/>
    </location>
</feature>
<feature type="coiled-coil region" evidence="1">
    <location>
        <begin position="283"/>
        <end position="313"/>
    </location>
</feature>
<comment type="caution">
    <text evidence="4">The sequence shown here is derived from an EMBL/GenBank/DDBJ whole genome shotgun (WGS) entry which is preliminary data.</text>
</comment>
<evidence type="ECO:0000256" key="1">
    <source>
        <dbReference type="SAM" id="Coils"/>
    </source>
</evidence>
<feature type="coiled-coil region" evidence="1">
    <location>
        <begin position="791"/>
        <end position="844"/>
    </location>
</feature>
<feature type="compositionally biased region" description="Basic and acidic residues" evidence="2">
    <location>
        <begin position="1402"/>
        <end position="1415"/>
    </location>
</feature>
<feature type="region of interest" description="Disordered" evidence="2">
    <location>
        <begin position="1402"/>
        <end position="1434"/>
    </location>
</feature>
<feature type="compositionally biased region" description="Low complexity" evidence="2">
    <location>
        <begin position="1416"/>
        <end position="1425"/>
    </location>
</feature>
<accession>A0AAE0GAK5</accession>
<dbReference type="Proteomes" id="UP001190700">
    <property type="component" value="Unassembled WGS sequence"/>
</dbReference>
<name>A0AAE0GAK5_9CHLO</name>
<sequence length="1625" mass="178450">MDAKKKANLEAGRRKLEEFKRKKQEAASKKKAPKALSGKSTTSLDSADATQGAHSADAIPKIDSQENFSQDVQDSDAIVAAPTFLERDTQLGGVEASAPTGNPNTDFETHTKPSENIPEQRTPSAAPELAVGDEVIPEKQQRSDSHDSIQTEMDFLSSAHETEDSDNLLKDAMNVPLQISNAAGLQPEAQSAGEPDVFLPSGPLKDIPATAVGVNGDIFLDRPPPVLHSPPKVLQQHNHEEKECGVELQSTQCPEVPGVLLPPAPIASEHSGASPEGSDASELALLRAQNDSLRESARQAEELAAELHRVDGELHLSNARRQNRICHLVELKQQLETSLAAQQRYSAERTALEEAHSNDLQSLSARLESEHSAELQSVRARLESEHGAQLQSLSARLESEHGADTSVLQQELETRRASLLALEHAHDALKHEVEQRHSSTGAQEQALRTENGHLEVEVQRMNSLNAELDQRLATLTSSHASLEAVQAGTLDEAEATKTAMQSACADQLREAQRAAECSAQIADSAQTENERMRAELKDLAAGNAEYDSKLEEQAELIAQLESDSAKLYSFRDTDLGKIEALSVENQRLEEAAQRERESFEVQLGSISTNVGEESGKVVLLESRLMTLSSDLEGAQQNILQEQQSSTKAKADCASMKDKLANAIEQLRVEMDSSEELRAEADAAQEQVAGLTRVVATLEEKAREDALSIQSAEAATRDQQRALEERVQAHTTDLERAKAELGAARVAEERAARLEAEAEELCLAAQDRVVLQEQLAALQEAASSSAEQVAQFEAARAERERELERKLALEKETREEGEAAAEREAEVLRRQVAHSAEELRAEEEMTGGLRGEVESLQQRVSLLSGELEALTLGHANEESKSEGAVQAVRQERDLLEHRVRVLSEEMEVTKASLKAAESAEREAQELRAQRAELEAQLQDARQVQEELQSMQEKVAAGQQLAEQLHAECSTAREALEEEARLRQEERQAAETEERTLEGRCAGLEEEINRVAQQRDALAAQVGGLETDAASLRLQVQEAGSSEASAAVLYEQHATQVEALTRENAQLSDASAELIQRFEKQSMLAEELMTEKDLYMNELDKAVAKMEKLLKERQTLRDRGKALEHACKEAQERSAAMELELEEVAAKARSEGEAAVAAATTAQQTAAEAQVQEERMRHDAEMTQVEAELAERREEVANLQERIQHALDDAAVREQQAGTLRAANDEVGLRLEEAETRLVELEEQLEDAHAGLAEERISHRRDIEKERASRAAFEMEKDSWSETESAAAMKLKDTQARAEELAEELEVLGGQVEELQQGKLEAEAREAHVRDKFQGALREATQELQGNLEEVEAHAQALEEDLESARTEAEVASQEKLRLEQEHLQLRAASQDVEQMLARATEAEKLRAEAETERDSAQEAAAAAQQASDHQGGLLAHAEQRRAELDAMLEDAEHENERLSIRITKLESPGGKEASAPPGQQWSQHLEEQQALLEKTAEESAELRRQLEAQCKRNLEMERLLQAAPQQSSTGQAPGTPLGASNKKNEDAFGDDDDFDIEAARLTGGTAGFHPLEGALKSTQIAQLTGPYAIAAATLIDKLSVALDRRPFIRAVIVVYFLIFHLGMILF</sequence>
<evidence type="ECO:0000256" key="2">
    <source>
        <dbReference type="SAM" id="MobiDB-lite"/>
    </source>
</evidence>
<feature type="region of interest" description="Disordered" evidence="2">
    <location>
        <begin position="1521"/>
        <end position="1550"/>
    </location>
</feature>
<feature type="coiled-coil region" evidence="1">
    <location>
        <begin position="884"/>
        <end position="1019"/>
    </location>
</feature>
<feature type="compositionally biased region" description="Polar residues" evidence="2">
    <location>
        <begin position="1522"/>
        <end position="1531"/>
    </location>
</feature>
<keyword evidence="3" id="KW-0812">Transmembrane</keyword>
<feature type="compositionally biased region" description="Basic and acidic residues" evidence="2">
    <location>
        <begin position="136"/>
        <end position="149"/>
    </location>
</feature>
<keyword evidence="5" id="KW-1185">Reference proteome</keyword>
<proteinExistence type="predicted"/>
<feature type="region of interest" description="Disordered" evidence="2">
    <location>
        <begin position="1466"/>
        <end position="1485"/>
    </location>
</feature>
<feature type="transmembrane region" description="Helical" evidence="3">
    <location>
        <begin position="1606"/>
        <end position="1624"/>
    </location>
</feature>
<protein>
    <submittedName>
        <fullName evidence="4">Uncharacterized protein</fullName>
    </submittedName>
</protein>
<organism evidence="4 5">
    <name type="scientific">Cymbomonas tetramitiformis</name>
    <dbReference type="NCBI Taxonomy" id="36881"/>
    <lineage>
        <taxon>Eukaryota</taxon>
        <taxon>Viridiplantae</taxon>
        <taxon>Chlorophyta</taxon>
        <taxon>Pyramimonadophyceae</taxon>
        <taxon>Pyramimonadales</taxon>
        <taxon>Pyramimonadaceae</taxon>
        <taxon>Cymbomonas</taxon>
    </lineage>
</organism>
<keyword evidence="3" id="KW-1133">Transmembrane helix</keyword>
<feature type="region of interest" description="Disordered" evidence="2">
    <location>
        <begin position="1"/>
        <end position="164"/>
    </location>
</feature>
<evidence type="ECO:0000313" key="4">
    <source>
        <dbReference type="EMBL" id="KAK3274612.1"/>
    </source>
</evidence>
<keyword evidence="3" id="KW-0472">Membrane</keyword>
<keyword evidence="1" id="KW-0175">Coiled coil</keyword>
<evidence type="ECO:0000313" key="5">
    <source>
        <dbReference type="Proteomes" id="UP001190700"/>
    </source>
</evidence>
<feature type="compositionally biased region" description="Polar residues" evidence="2">
    <location>
        <begin position="41"/>
        <end position="53"/>
    </location>
</feature>
<reference evidence="4 5" key="1">
    <citation type="journal article" date="2015" name="Genome Biol. Evol.">
        <title>Comparative Genomics of a Bacterivorous Green Alga Reveals Evolutionary Causalities and Consequences of Phago-Mixotrophic Mode of Nutrition.</title>
        <authorList>
            <person name="Burns J.A."/>
            <person name="Paasch A."/>
            <person name="Narechania A."/>
            <person name="Kim E."/>
        </authorList>
    </citation>
    <scope>NUCLEOTIDE SEQUENCE [LARGE SCALE GENOMIC DNA]</scope>
    <source>
        <strain evidence="4 5">PLY_AMNH</strain>
    </source>
</reference>
<dbReference type="EMBL" id="LGRX02007628">
    <property type="protein sequence ID" value="KAK3274612.1"/>
    <property type="molecule type" value="Genomic_DNA"/>
</dbReference>
<feature type="compositionally biased region" description="Basic and acidic residues" evidence="2">
    <location>
        <begin position="1"/>
        <end position="28"/>
    </location>
</feature>